<sequence length="154" mass="15801">MPFTSALFHRRQARRVVAASVVAVAALGLTATAGNAAPVTGHTPAAATAHRAPAVQKGVSGTWLGTLEYLTQEKLIVAPKSGLAQAFYVGPQTKVLGAAGICAANGNVTVDDQGYGTSPCTHAQLEKAAKMNAIEVRVTVKDGIATAIVEHYHS</sequence>
<evidence type="ECO:0000313" key="3">
    <source>
        <dbReference type="Proteomes" id="UP000292452"/>
    </source>
</evidence>
<organism evidence="2 3">
    <name type="scientific">Streptomyces kasugaensis</name>
    <dbReference type="NCBI Taxonomy" id="1946"/>
    <lineage>
        <taxon>Bacteria</taxon>
        <taxon>Bacillati</taxon>
        <taxon>Actinomycetota</taxon>
        <taxon>Actinomycetes</taxon>
        <taxon>Kitasatosporales</taxon>
        <taxon>Streptomycetaceae</taxon>
        <taxon>Streptomyces</taxon>
    </lineage>
</organism>
<evidence type="ECO:0000256" key="1">
    <source>
        <dbReference type="SAM" id="SignalP"/>
    </source>
</evidence>
<keyword evidence="3" id="KW-1185">Reference proteome</keyword>
<name>A0A4V2JI35_STRKA</name>
<feature type="signal peptide" evidence="1">
    <location>
        <begin position="1"/>
        <end position="36"/>
    </location>
</feature>
<proteinExistence type="predicted"/>
<dbReference type="AlphaFoldDB" id="A0A4V2JI35"/>
<dbReference type="RefSeq" id="WP_131124886.1">
    <property type="nucleotide sequence ID" value="NZ_SIXH01000264.1"/>
</dbReference>
<protein>
    <submittedName>
        <fullName evidence="2">Uncharacterized protein</fullName>
    </submittedName>
</protein>
<feature type="chain" id="PRO_5020183881" evidence="1">
    <location>
        <begin position="37"/>
        <end position="154"/>
    </location>
</feature>
<keyword evidence="1" id="KW-0732">Signal</keyword>
<comment type="caution">
    <text evidence="2">The sequence shown here is derived from an EMBL/GenBank/DDBJ whole genome shotgun (WGS) entry which is preliminary data.</text>
</comment>
<dbReference type="Proteomes" id="UP000292452">
    <property type="component" value="Unassembled WGS sequence"/>
</dbReference>
<gene>
    <name evidence="2" type="ORF">EYS09_24695</name>
</gene>
<evidence type="ECO:0000313" key="2">
    <source>
        <dbReference type="EMBL" id="TBO57051.1"/>
    </source>
</evidence>
<dbReference type="EMBL" id="SIXH01000264">
    <property type="protein sequence ID" value="TBO57051.1"/>
    <property type="molecule type" value="Genomic_DNA"/>
</dbReference>
<reference evidence="2 3" key="1">
    <citation type="submission" date="2019-02" db="EMBL/GenBank/DDBJ databases">
        <title>Draft Genome Sequence of Streptomyces sp. AM-2504, identified by 16S rRNA comparative analysis as a Streptomyces Kasugaensis strain.</title>
        <authorList>
            <person name="Napolioni V."/>
            <person name="Giuliodori A.M."/>
            <person name="Spurio R."/>
            <person name="Fabbretti A."/>
        </authorList>
    </citation>
    <scope>NUCLEOTIDE SEQUENCE [LARGE SCALE GENOMIC DNA]</scope>
    <source>
        <strain evidence="2 3">AM-2504</strain>
    </source>
</reference>
<accession>A0A4V2JI35</accession>